<evidence type="ECO:0000256" key="1">
    <source>
        <dbReference type="SAM" id="MobiDB-lite"/>
    </source>
</evidence>
<accession>A0A4D6GU62</accession>
<reference evidence="2 4" key="1">
    <citation type="journal article" date="2019" name="Microbiol. Resour. Announc.">
        <title>The Genome Sequence of the Halobacterium salinarum Type Strain Is Closely Related to That of Laboratory Strains NRC-1 and R1.</title>
        <authorList>
            <person name="Pfeiffer F."/>
            <person name="Marchfelder A."/>
            <person name="Habermann B."/>
            <person name="Dyall-Smith M.L."/>
        </authorList>
    </citation>
    <scope>NUCLEOTIDE SEQUENCE [LARGE SCALE GENOMIC DNA]</scope>
    <source>
        <strain evidence="2">91-R6</strain>
        <strain evidence="4">ATCC 33171 / DSM 3754 / JCM 8978 / NBRC 102687 / NCIMB 764 / 91-R6</strain>
    </source>
</reference>
<evidence type="ECO:0000313" key="5">
    <source>
        <dbReference type="Proteomes" id="UP000323075"/>
    </source>
</evidence>
<evidence type="ECO:0000313" key="3">
    <source>
        <dbReference type="EMBL" id="TYO81548.1"/>
    </source>
</evidence>
<protein>
    <submittedName>
        <fullName evidence="2">Uncharacterized protein</fullName>
    </submittedName>
</protein>
<name>A0A4D6GU62_HALS9</name>
<dbReference type="Proteomes" id="UP000323075">
    <property type="component" value="Unassembled WGS sequence"/>
</dbReference>
<organism evidence="2 4">
    <name type="scientific">Halobacterium salinarum (strain ATCC 33171 / DSM 3754 / JCM 8978 / NBRC 102687 / NCIMB 764 / 91-R6)</name>
    <dbReference type="NCBI Taxonomy" id="2597657"/>
    <lineage>
        <taxon>Archaea</taxon>
        <taxon>Methanobacteriati</taxon>
        <taxon>Methanobacteriota</taxon>
        <taxon>Stenosarchaea group</taxon>
        <taxon>Halobacteria</taxon>
        <taxon>Halobacteriales</taxon>
        <taxon>Halobacteriaceae</taxon>
        <taxon>Halobacterium</taxon>
    </lineage>
</organism>
<evidence type="ECO:0000313" key="4">
    <source>
        <dbReference type="Proteomes" id="UP000296216"/>
    </source>
</evidence>
<dbReference type="AlphaFoldDB" id="A0A4D6GU62"/>
<sequence length="714" mass="76001">MNPAFTPTTSPTGLRVHDRIENAQFELYTESRVAPTPIATGSGHGLSRQPDAEAWHTSSDAGFALPVDSAVAFDTTRITLPALVDVFVWQPDRTLVGKTTNQESATYPEQGAYALDVDIGSMKLQLAVTDPFEIHRTDDSTVISFDATATVRLGARSLHTAPEATITITDDVRDGMRAVSLFGSALKTTTPERSFPTLRGHPPLVERGDAFDAPATLDAPDTGIAIEIPLDWGDLYRVSTLAYYLGATVQPGAQRALVLDGVRYPFPSASGFGDAVQTLLEHVFLLDCVVRTEGLYSVSMHERTAIEPTLGIDLSAAYDAPPAERLAAYLGVPFAVTEPHGPQWPVTADIAPDPGRIAALPFVVDDLANVRVHDAQPDTTSDAGHGAEAVSSFLRSRSQPDRDQPRVAADADDVVVPPDTESIEHVWLADGVPVGANKATAADYQASLACDALASDPIRVVVVCNDPSMDAEDCVSAVYGMRDFFEFDISVRHELSTSELATVLESTVDFLHYIGHTDATGFQCVDGRLDARDLDTTGVRAFLLNSCQSHAQGRALVDRGSQGGIVTVSDIDNDAAVRVGHAIARLLNNGFSLLAGLSVARNVTAFGNQYVTVGDGSAQVVQSRSGVSLLAELAATDAGYEVSLVGYPTTNTPLGSLVTPYIPGNDTSYLNAGHIGTFNVAAEDLRSFFDHGVFPVLYDGTLTWSDKLTIEETG</sequence>
<dbReference type="EMBL" id="VRYN01000001">
    <property type="protein sequence ID" value="TYO81548.1"/>
    <property type="molecule type" value="Genomic_DNA"/>
</dbReference>
<dbReference type="GeneID" id="39855469"/>
<gene>
    <name evidence="3" type="ORF">APQ99_00052</name>
    <name evidence="2" type="ORF">HBSAL_08145</name>
</gene>
<reference evidence="3 5" key="2">
    <citation type="submission" date="2019-07" db="EMBL/GenBank/DDBJ databases">
        <title>Genomic Encyclopedia of Archaeal and Bacterial Type Strains, Phase II (KMG-II): from individual species to whole genera.</title>
        <authorList>
            <person name="Goeker M."/>
        </authorList>
    </citation>
    <scope>NUCLEOTIDE SEQUENCE [LARGE SCALE GENOMIC DNA]</scope>
    <source>
        <strain evidence="3 5">DSM 3754</strain>
    </source>
</reference>
<evidence type="ECO:0000313" key="2">
    <source>
        <dbReference type="EMBL" id="QCC45279.1"/>
    </source>
</evidence>
<dbReference type="EMBL" id="CP038631">
    <property type="protein sequence ID" value="QCC45279.1"/>
    <property type="molecule type" value="Genomic_DNA"/>
</dbReference>
<proteinExistence type="predicted"/>
<feature type="region of interest" description="Disordered" evidence="1">
    <location>
        <begin position="375"/>
        <end position="409"/>
    </location>
</feature>
<dbReference type="Proteomes" id="UP000296216">
    <property type="component" value="Chromosome"/>
</dbReference>
<reference evidence="2" key="3">
    <citation type="journal article" name="MicrobiologyOpen">
        <title>Whole-genome comparison between the type strain of Halobacterium salinarum (DSM 3754(T)) and the laboratory strains R1 and NRC-1.</title>
        <authorList>
            <person name="Pfeiffer F."/>
            <person name="Losensky G."/>
            <person name="Marchfelder A."/>
            <person name="Habermann B."/>
            <person name="Dyall-Smith M."/>
        </authorList>
    </citation>
    <scope>NUCLEOTIDE SEQUENCE</scope>
    <source>
        <strain evidence="2">91-R6</strain>
    </source>
</reference>
<dbReference type="RefSeq" id="WP_136361480.1">
    <property type="nucleotide sequence ID" value="NZ_VRYN01000001.1"/>
</dbReference>